<dbReference type="SUPFAM" id="SSF63825">
    <property type="entry name" value="YWTD domain"/>
    <property type="match status" value="1"/>
</dbReference>
<dbReference type="InterPro" id="IPR050952">
    <property type="entry name" value="TRIM-NHL_E3_ligases"/>
</dbReference>
<organism evidence="2 3">
    <name type="scientific">Funiculus sociatus GB2-A5</name>
    <dbReference type="NCBI Taxonomy" id="2933946"/>
    <lineage>
        <taxon>Bacteria</taxon>
        <taxon>Bacillati</taxon>
        <taxon>Cyanobacteriota</taxon>
        <taxon>Cyanophyceae</taxon>
        <taxon>Coleofasciculales</taxon>
        <taxon>Coleofasciculaceae</taxon>
        <taxon>Funiculus</taxon>
    </lineage>
</organism>
<dbReference type="EMBL" id="JAMPKK010000075">
    <property type="protein sequence ID" value="MEP0867551.1"/>
    <property type="molecule type" value="Genomic_DNA"/>
</dbReference>
<proteinExistence type="predicted"/>
<comment type="caution">
    <text evidence="2">The sequence shown here is derived from an EMBL/GenBank/DDBJ whole genome shotgun (WGS) entry which is preliminary data.</text>
</comment>
<dbReference type="SUPFAM" id="SSF50952">
    <property type="entry name" value="Soluble quinoprotein glucose dehydrogenase"/>
    <property type="match status" value="1"/>
</dbReference>
<gene>
    <name evidence="2" type="ORF">NDI37_24170</name>
</gene>
<keyword evidence="1" id="KW-0812">Transmembrane</keyword>
<protein>
    <recommendedName>
        <fullName evidence="4">NHL repeat-containing protein</fullName>
    </recommendedName>
</protein>
<evidence type="ECO:0000313" key="3">
    <source>
        <dbReference type="Proteomes" id="UP001442494"/>
    </source>
</evidence>
<dbReference type="Gene3D" id="2.120.10.30">
    <property type="entry name" value="TolB, C-terminal domain"/>
    <property type="match status" value="1"/>
</dbReference>
<dbReference type="InterPro" id="IPR018247">
    <property type="entry name" value="EF_Hand_1_Ca_BS"/>
</dbReference>
<reference evidence="2 3" key="1">
    <citation type="submission" date="2022-04" db="EMBL/GenBank/DDBJ databases">
        <title>Positive selection, recombination, and allopatry shape intraspecific diversity of widespread and dominant cyanobacteria.</title>
        <authorList>
            <person name="Wei J."/>
            <person name="Shu W."/>
            <person name="Hu C."/>
        </authorList>
    </citation>
    <scope>NUCLEOTIDE SEQUENCE [LARGE SCALE GENOMIC DNA]</scope>
    <source>
        <strain evidence="2 3">GB2-A5</strain>
    </source>
</reference>
<dbReference type="PROSITE" id="PS00018">
    <property type="entry name" value="EF_HAND_1"/>
    <property type="match status" value="1"/>
</dbReference>
<dbReference type="PANTHER" id="PTHR24104:SF25">
    <property type="entry name" value="PROTEIN LIN-41"/>
    <property type="match status" value="1"/>
</dbReference>
<keyword evidence="1" id="KW-0472">Membrane</keyword>
<dbReference type="InterPro" id="IPR011041">
    <property type="entry name" value="Quinoprot_gluc/sorb_DH_b-prop"/>
</dbReference>
<name>A0ABV0JVR8_9CYAN</name>
<dbReference type="InterPro" id="IPR011042">
    <property type="entry name" value="6-blade_b-propeller_TolB-like"/>
</dbReference>
<evidence type="ECO:0000313" key="2">
    <source>
        <dbReference type="EMBL" id="MEP0867551.1"/>
    </source>
</evidence>
<evidence type="ECO:0000256" key="1">
    <source>
        <dbReference type="SAM" id="Phobius"/>
    </source>
</evidence>
<sequence>MKNRLLLLAHKLWQEKGLFFQKINQSLRNLKQIENYHQRCKISFLAFAIAGLIVSTFIGLYLTSNALPTISYKTSWIGNTFAGGEKWVQIHISAMYVGNDGTVYTNSVWDEAGREAGIYQDGDAIGKASNLHGWGRTGGEAVTANAKYLYIVMTQRPIDRMVLQDYPRSKPNWYCVRRYHLSGEPAPFAGGRGYDGSMLIVSTSSPVTGLANANNELYVSDSAANRIRVYDAETMAELRSWSVDRPQQMAVDSQGNLWIIQAKDASNPPKILNYSKTGTLLSKKITDVVDPTALAIDNKGRLLVAENGPRQQVLIYNISRIPKLIGTFGDEGGIYSGTPGEVGAFKLNGITGVGTDAAGNIYVSNDGFGSSGTDLRKFSRLRELQWQLLGLQFVDNADADPATDGVDVFTKHEHFIMDYSKGSGQESSYKAYTVDKFRYPDDPRLHNEDHSAASVFVRRIEGKRFLYLTGMYAKQLSVYRMKGEIAVPSAIFAREHSTWPTNQPAMGSWLWRDKNGDGSVQSDEYESLGAADGSIWGWEVDSKGDIWQTSKSGLIRHYRYQGLDAYGSPNYIDSASEVIPMPTPFNKLERIKYFPDTDVMYLGGYTADRPHAGEEWGIVGTEIVRYDDWSKSRKVRWRVSLPYNPSANPILIIKAMDVVGDRVFAVTSRTAEVYVYDTETGATVKTLSPGPEVAGESGWIDIPYALRAYRRSNGEYVVFVEEDAKAKVIMYRFASNN</sequence>
<dbReference type="RefSeq" id="WP_190421910.1">
    <property type="nucleotide sequence ID" value="NZ_JAMPKK010000075.1"/>
</dbReference>
<accession>A0ABV0JVR8</accession>
<dbReference type="Proteomes" id="UP001442494">
    <property type="component" value="Unassembled WGS sequence"/>
</dbReference>
<keyword evidence="3" id="KW-1185">Reference proteome</keyword>
<dbReference type="PANTHER" id="PTHR24104">
    <property type="entry name" value="E3 UBIQUITIN-PROTEIN LIGASE NHLRC1-RELATED"/>
    <property type="match status" value="1"/>
</dbReference>
<keyword evidence="1" id="KW-1133">Transmembrane helix</keyword>
<evidence type="ECO:0008006" key="4">
    <source>
        <dbReference type="Google" id="ProtNLM"/>
    </source>
</evidence>
<feature type="transmembrane region" description="Helical" evidence="1">
    <location>
        <begin position="42"/>
        <end position="62"/>
    </location>
</feature>